<dbReference type="AlphaFoldDB" id="A0AAW0AK54"/>
<dbReference type="Proteomes" id="UP001362999">
    <property type="component" value="Unassembled WGS sequence"/>
</dbReference>
<comment type="caution">
    <text evidence="2">The sequence shown here is derived from an EMBL/GenBank/DDBJ whole genome shotgun (WGS) entry which is preliminary data.</text>
</comment>
<reference evidence="2 3" key="1">
    <citation type="journal article" date="2024" name="J Genomics">
        <title>Draft genome sequencing and assembly of Favolaschia claudopus CIRM-BRFM 2984 isolated from oak limbs.</title>
        <authorList>
            <person name="Navarro D."/>
            <person name="Drula E."/>
            <person name="Chaduli D."/>
            <person name="Cazenave R."/>
            <person name="Ahrendt S."/>
            <person name="Wang J."/>
            <person name="Lipzen A."/>
            <person name="Daum C."/>
            <person name="Barry K."/>
            <person name="Grigoriev I.V."/>
            <person name="Favel A."/>
            <person name="Rosso M.N."/>
            <person name="Martin F."/>
        </authorList>
    </citation>
    <scope>NUCLEOTIDE SEQUENCE [LARGE SCALE GENOMIC DNA]</scope>
    <source>
        <strain evidence="2 3">CIRM-BRFM 2984</strain>
    </source>
</reference>
<feature type="region of interest" description="Disordered" evidence="1">
    <location>
        <begin position="137"/>
        <end position="214"/>
    </location>
</feature>
<proteinExistence type="predicted"/>
<protein>
    <submittedName>
        <fullName evidence="2">Uncharacterized protein</fullName>
    </submittedName>
</protein>
<evidence type="ECO:0000313" key="2">
    <source>
        <dbReference type="EMBL" id="KAK7013554.1"/>
    </source>
</evidence>
<accession>A0AAW0AK54</accession>
<evidence type="ECO:0000313" key="3">
    <source>
        <dbReference type="Proteomes" id="UP001362999"/>
    </source>
</evidence>
<evidence type="ECO:0000256" key="1">
    <source>
        <dbReference type="SAM" id="MobiDB-lite"/>
    </source>
</evidence>
<dbReference type="EMBL" id="JAWWNJ010000059">
    <property type="protein sequence ID" value="KAK7013554.1"/>
    <property type="molecule type" value="Genomic_DNA"/>
</dbReference>
<keyword evidence="3" id="KW-1185">Reference proteome</keyword>
<sequence length="390" mass="43331">MYSGTNMRHQCFTKLVVALYNTETHRKTPKNAPKCHNARAQYSNGYDPPIEPSSQQILAEQRQNAGKRRQHGNQFDDLLMYTTYLYHRLKIQRFTPSDQIFPRCFTFSGPANREIAPVPFGSVILLFSSHACPPKQRKGALRAAQTKKSTQTARSKAAEASAQTEDPDFVDETGAETEFEGDDQVEKDEGVGGGSKRKPLTDAQLDARKRRREDADILCPAEPPVKGRSRTSLWRDANGLTKKARSKQSTNLLSLYMLSAYIKESSLLSASKTATSASLWKQDLCRQFSIVSQSGNFRILDIEFAIANLSARDGRSSLEVKRLANELTSFQSTRKLSRCIQPRAEPEIFSPATSQLPLTADPMVDVEILPPLALENLKVDGDAMVLGGDS</sequence>
<gene>
    <name evidence="2" type="ORF">R3P38DRAFT_3362870</name>
</gene>
<organism evidence="2 3">
    <name type="scientific">Favolaschia claudopus</name>
    <dbReference type="NCBI Taxonomy" id="2862362"/>
    <lineage>
        <taxon>Eukaryota</taxon>
        <taxon>Fungi</taxon>
        <taxon>Dikarya</taxon>
        <taxon>Basidiomycota</taxon>
        <taxon>Agaricomycotina</taxon>
        <taxon>Agaricomycetes</taxon>
        <taxon>Agaricomycetidae</taxon>
        <taxon>Agaricales</taxon>
        <taxon>Marasmiineae</taxon>
        <taxon>Mycenaceae</taxon>
        <taxon>Favolaschia</taxon>
    </lineage>
</organism>
<feature type="compositionally biased region" description="Acidic residues" evidence="1">
    <location>
        <begin position="165"/>
        <end position="186"/>
    </location>
</feature>
<name>A0AAW0AK54_9AGAR</name>